<dbReference type="Pfam" id="PF04525">
    <property type="entry name" value="LOR"/>
    <property type="match status" value="1"/>
</dbReference>
<dbReference type="AlphaFoldDB" id="A0A6A5XA69"/>
<evidence type="ECO:0008006" key="3">
    <source>
        <dbReference type="Google" id="ProtNLM"/>
    </source>
</evidence>
<protein>
    <recommendedName>
        <fullName evidence="3">Tubby C-terminal domain-containing protein</fullName>
    </recommendedName>
</protein>
<name>A0A6A5XA69_9PLEO</name>
<organism evidence="1 2">
    <name type="scientific">Aaosphaeria arxii CBS 175.79</name>
    <dbReference type="NCBI Taxonomy" id="1450172"/>
    <lineage>
        <taxon>Eukaryota</taxon>
        <taxon>Fungi</taxon>
        <taxon>Dikarya</taxon>
        <taxon>Ascomycota</taxon>
        <taxon>Pezizomycotina</taxon>
        <taxon>Dothideomycetes</taxon>
        <taxon>Pleosporomycetidae</taxon>
        <taxon>Pleosporales</taxon>
        <taxon>Pleosporales incertae sedis</taxon>
        <taxon>Aaosphaeria</taxon>
    </lineage>
</organism>
<accession>A0A6A5XA69</accession>
<keyword evidence="2" id="KW-1185">Reference proteome</keyword>
<dbReference type="RefSeq" id="XP_033378294.1">
    <property type="nucleotide sequence ID" value="XM_033534531.1"/>
</dbReference>
<dbReference type="GeneID" id="54291928"/>
<sequence length="190" mass="21500">MNPLPPPGIVLCQGFTAKRPEQFVMKEKQGWSKNSYIAAFRLPNGEPGETFLEIEQQNRKNWDFKQNGRVVLKLQKTTGCWTSKPEYVAIAPGGRQIFHTKLKDGFTKTKFEMQTPTTQNIEVDRHQSWMTITADGQPVATQKHPNGLSFRSRRDNIDVTPGMDLLLTFGLVMVTIDKYNQDVKTVAAAT</sequence>
<gene>
    <name evidence="1" type="ORF">BU24DRAFT_68211</name>
</gene>
<reference evidence="1" key="1">
    <citation type="journal article" date="2020" name="Stud. Mycol.">
        <title>101 Dothideomycetes genomes: a test case for predicting lifestyles and emergence of pathogens.</title>
        <authorList>
            <person name="Haridas S."/>
            <person name="Albert R."/>
            <person name="Binder M."/>
            <person name="Bloem J."/>
            <person name="Labutti K."/>
            <person name="Salamov A."/>
            <person name="Andreopoulos B."/>
            <person name="Baker S."/>
            <person name="Barry K."/>
            <person name="Bills G."/>
            <person name="Bluhm B."/>
            <person name="Cannon C."/>
            <person name="Castanera R."/>
            <person name="Culley D."/>
            <person name="Daum C."/>
            <person name="Ezra D."/>
            <person name="Gonzalez J."/>
            <person name="Henrissat B."/>
            <person name="Kuo A."/>
            <person name="Liang C."/>
            <person name="Lipzen A."/>
            <person name="Lutzoni F."/>
            <person name="Magnuson J."/>
            <person name="Mondo S."/>
            <person name="Nolan M."/>
            <person name="Ohm R."/>
            <person name="Pangilinan J."/>
            <person name="Park H.-J."/>
            <person name="Ramirez L."/>
            <person name="Alfaro M."/>
            <person name="Sun H."/>
            <person name="Tritt A."/>
            <person name="Yoshinaga Y."/>
            <person name="Zwiers L.-H."/>
            <person name="Turgeon B."/>
            <person name="Goodwin S."/>
            <person name="Spatafora J."/>
            <person name="Crous P."/>
            <person name="Grigoriev I."/>
        </authorList>
    </citation>
    <scope>NUCLEOTIDE SEQUENCE</scope>
    <source>
        <strain evidence="1">CBS 175.79</strain>
    </source>
</reference>
<proteinExistence type="predicted"/>
<evidence type="ECO:0000313" key="1">
    <source>
        <dbReference type="EMBL" id="KAF2009955.1"/>
    </source>
</evidence>
<dbReference type="InterPro" id="IPR007612">
    <property type="entry name" value="LOR"/>
</dbReference>
<dbReference type="OrthoDB" id="3658421at2759"/>
<dbReference type="Proteomes" id="UP000799778">
    <property type="component" value="Unassembled WGS sequence"/>
</dbReference>
<evidence type="ECO:0000313" key="2">
    <source>
        <dbReference type="Proteomes" id="UP000799778"/>
    </source>
</evidence>
<dbReference type="EMBL" id="ML978077">
    <property type="protein sequence ID" value="KAF2009955.1"/>
    <property type="molecule type" value="Genomic_DNA"/>
</dbReference>